<comment type="caution">
    <text evidence="2">The sequence shown here is derived from an EMBL/GenBank/DDBJ whole genome shotgun (WGS) entry which is preliminary data.</text>
</comment>
<protein>
    <submittedName>
        <fullName evidence="2">Uncharacterized protein</fullName>
    </submittedName>
</protein>
<sequence>MENTTLALYSGRYETSTRRDDVLPTTSTGEGTSYITDDNGLDDESDVDPPQEPGLDGAKVILFSKPEPVPSRPEDVKEGSYEEEDLRLRNIGYEINKDEMLRILCLVND</sequence>
<keyword evidence="3" id="KW-1185">Reference proteome</keyword>
<evidence type="ECO:0000313" key="3">
    <source>
        <dbReference type="Proteomes" id="UP001358586"/>
    </source>
</evidence>
<name>A0ABR0MAT5_GOSAR</name>
<evidence type="ECO:0000256" key="1">
    <source>
        <dbReference type="SAM" id="MobiDB-lite"/>
    </source>
</evidence>
<gene>
    <name evidence="2" type="ORF">PVK06_046504</name>
</gene>
<feature type="compositionally biased region" description="Acidic residues" evidence="1">
    <location>
        <begin position="39"/>
        <end position="49"/>
    </location>
</feature>
<feature type="region of interest" description="Disordered" evidence="1">
    <location>
        <begin position="1"/>
        <end position="57"/>
    </location>
</feature>
<dbReference type="Proteomes" id="UP001358586">
    <property type="component" value="Chromosome 13"/>
</dbReference>
<proteinExistence type="predicted"/>
<evidence type="ECO:0000313" key="2">
    <source>
        <dbReference type="EMBL" id="KAK5770354.1"/>
    </source>
</evidence>
<dbReference type="EMBL" id="JARKNE010000013">
    <property type="protein sequence ID" value="KAK5770354.1"/>
    <property type="molecule type" value="Genomic_DNA"/>
</dbReference>
<reference evidence="2 3" key="1">
    <citation type="submission" date="2023-03" db="EMBL/GenBank/DDBJ databases">
        <title>WGS of Gossypium arboreum.</title>
        <authorList>
            <person name="Yu D."/>
        </authorList>
    </citation>
    <scope>NUCLEOTIDE SEQUENCE [LARGE SCALE GENOMIC DNA]</scope>
    <source>
        <tissue evidence="2">Leaf</tissue>
    </source>
</reference>
<accession>A0ABR0MAT5</accession>
<organism evidence="2 3">
    <name type="scientific">Gossypium arboreum</name>
    <name type="common">Tree cotton</name>
    <name type="synonym">Gossypium nanking</name>
    <dbReference type="NCBI Taxonomy" id="29729"/>
    <lineage>
        <taxon>Eukaryota</taxon>
        <taxon>Viridiplantae</taxon>
        <taxon>Streptophyta</taxon>
        <taxon>Embryophyta</taxon>
        <taxon>Tracheophyta</taxon>
        <taxon>Spermatophyta</taxon>
        <taxon>Magnoliopsida</taxon>
        <taxon>eudicotyledons</taxon>
        <taxon>Gunneridae</taxon>
        <taxon>Pentapetalae</taxon>
        <taxon>rosids</taxon>
        <taxon>malvids</taxon>
        <taxon>Malvales</taxon>
        <taxon>Malvaceae</taxon>
        <taxon>Malvoideae</taxon>
        <taxon>Gossypium</taxon>
    </lineage>
</organism>
<feature type="compositionally biased region" description="Polar residues" evidence="1">
    <location>
        <begin position="24"/>
        <end position="36"/>
    </location>
</feature>